<feature type="transmembrane region" description="Helical" evidence="7">
    <location>
        <begin position="140"/>
        <end position="160"/>
    </location>
</feature>
<organism evidence="8 9">
    <name type="scientific">Clytia hemisphaerica</name>
    <dbReference type="NCBI Taxonomy" id="252671"/>
    <lineage>
        <taxon>Eukaryota</taxon>
        <taxon>Metazoa</taxon>
        <taxon>Cnidaria</taxon>
        <taxon>Hydrozoa</taxon>
        <taxon>Hydroidolina</taxon>
        <taxon>Leptothecata</taxon>
        <taxon>Obeliida</taxon>
        <taxon>Clytiidae</taxon>
        <taxon>Clytia</taxon>
    </lineage>
</organism>
<keyword evidence="3" id="KW-0297">G-protein coupled receptor</keyword>
<feature type="transmembrane region" description="Helical" evidence="7">
    <location>
        <begin position="63"/>
        <end position="88"/>
    </location>
</feature>
<dbReference type="PANTHER" id="PTHR24246:SF27">
    <property type="entry name" value="ADENOSINE RECEPTOR, ISOFORM A"/>
    <property type="match status" value="1"/>
</dbReference>
<sequence>MGNYTKDHNFERCISFMSILSSESKIFFYIFLIGFGVFGTLLNAYVLYLMVRFEELRKGGNKLFFSMFVADFLVTSFFVVTKLLQMYFSDLCSVNKLGTYSQGLLIISGTCIAVVSVIYYRRLKQFHKYHWLVRKDEPSYTYYIIICWLSPIIVVGTILLSSTLTLLITLLLIIMYYIIFVITYNMVVKELLSHYKRAKVLDMAKIDRII</sequence>
<reference evidence="8" key="1">
    <citation type="submission" date="2021-01" db="UniProtKB">
        <authorList>
            <consortium name="EnsemblMetazoa"/>
        </authorList>
    </citation>
    <scope>IDENTIFICATION</scope>
</reference>
<feature type="transmembrane region" description="Helical" evidence="7">
    <location>
        <begin position="100"/>
        <end position="120"/>
    </location>
</feature>
<proteinExistence type="predicted"/>
<keyword evidence="2" id="KW-1003">Cell membrane</keyword>
<evidence type="ECO:0000256" key="2">
    <source>
        <dbReference type="ARBA" id="ARBA00022475"/>
    </source>
</evidence>
<evidence type="ECO:0000256" key="3">
    <source>
        <dbReference type="ARBA" id="ARBA00023040"/>
    </source>
</evidence>
<evidence type="ECO:0000256" key="4">
    <source>
        <dbReference type="ARBA" id="ARBA00023170"/>
    </source>
</evidence>
<keyword evidence="7" id="KW-0472">Membrane</keyword>
<keyword evidence="5" id="KW-0325">Glycoprotein</keyword>
<dbReference type="GO" id="GO:0004930">
    <property type="term" value="F:G protein-coupled receptor activity"/>
    <property type="evidence" value="ECO:0007669"/>
    <property type="project" value="UniProtKB-KW"/>
</dbReference>
<evidence type="ECO:0000313" key="8">
    <source>
        <dbReference type="EnsemblMetazoa" id="CLYHEMP001557.1"/>
    </source>
</evidence>
<accession>A0A7M5V307</accession>
<keyword evidence="7" id="KW-0812">Transmembrane</keyword>
<evidence type="ECO:0000256" key="6">
    <source>
        <dbReference type="ARBA" id="ARBA00023224"/>
    </source>
</evidence>
<dbReference type="Proteomes" id="UP000594262">
    <property type="component" value="Unplaced"/>
</dbReference>
<protein>
    <recommendedName>
        <fullName evidence="10">G-protein coupled receptors family 1 profile domain-containing protein</fullName>
    </recommendedName>
</protein>
<dbReference type="PANTHER" id="PTHR24246">
    <property type="entry name" value="OLFACTORY RECEPTOR AND ADENOSINE RECEPTOR"/>
    <property type="match status" value="1"/>
</dbReference>
<feature type="transmembrane region" description="Helical" evidence="7">
    <location>
        <begin position="26"/>
        <end position="51"/>
    </location>
</feature>
<dbReference type="AlphaFoldDB" id="A0A7M5V307"/>
<keyword evidence="6" id="KW-0807">Transducer</keyword>
<dbReference type="SUPFAM" id="SSF81321">
    <property type="entry name" value="Family A G protein-coupled receptor-like"/>
    <property type="match status" value="1"/>
</dbReference>
<evidence type="ECO:0000256" key="1">
    <source>
        <dbReference type="ARBA" id="ARBA00004651"/>
    </source>
</evidence>
<comment type="subcellular location">
    <subcellularLocation>
        <location evidence="1">Cell membrane</location>
        <topology evidence="1">Multi-pass membrane protein</topology>
    </subcellularLocation>
</comment>
<evidence type="ECO:0000256" key="5">
    <source>
        <dbReference type="ARBA" id="ARBA00023180"/>
    </source>
</evidence>
<evidence type="ECO:0008006" key="10">
    <source>
        <dbReference type="Google" id="ProtNLM"/>
    </source>
</evidence>
<dbReference type="GO" id="GO:0005886">
    <property type="term" value="C:plasma membrane"/>
    <property type="evidence" value="ECO:0007669"/>
    <property type="project" value="UniProtKB-SubCell"/>
</dbReference>
<dbReference type="EnsemblMetazoa" id="CLYHEMT001557.1">
    <property type="protein sequence ID" value="CLYHEMP001557.1"/>
    <property type="gene ID" value="CLYHEMG001557"/>
</dbReference>
<dbReference type="Gene3D" id="1.20.1070.10">
    <property type="entry name" value="Rhodopsin 7-helix transmembrane proteins"/>
    <property type="match status" value="1"/>
</dbReference>
<keyword evidence="7" id="KW-1133">Transmembrane helix</keyword>
<name>A0A7M5V307_9CNID</name>
<keyword evidence="9" id="KW-1185">Reference proteome</keyword>
<evidence type="ECO:0000313" key="9">
    <source>
        <dbReference type="Proteomes" id="UP000594262"/>
    </source>
</evidence>
<feature type="transmembrane region" description="Helical" evidence="7">
    <location>
        <begin position="166"/>
        <end position="187"/>
    </location>
</feature>
<keyword evidence="4" id="KW-0675">Receptor</keyword>
<evidence type="ECO:0000256" key="7">
    <source>
        <dbReference type="SAM" id="Phobius"/>
    </source>
</evidence>